<reference evidence="2" key="1">
    <citation type="submission" date="2020-10" db="EMBL/GenBank/DDBJ databases">
        <authorList>
            <person name="Gilroy R."/>
        </authorList>
    </citation>
    <scope>NUCLEOTIDE SEQUENCE</scope>
    <source>
        <strain evidence="2">2830</strain>
    </source>
</reference>
<proteinExistence type="inferred from homology"/>
<protein>
    <submittedName>
        <fullName evidence="2">Asp23/Gls24 family envelope stress response protein</fullName>
    </submittedName>
</protein>
<gene>
    <name evidence="2" type="ORF">IAB00_00080</name>
</gene>
<dbReference type="EMBL" id="DVMH01000001">
    <property type="protein sequence ID" value="HIU09642.1"/>
    <property type="molecule type" value="Genomic_DNA"/>
</dbReference>
<evidence type="ECO:0000313" key="3">
    <source>
        <dbReference type="Proteomes" id="UP000824124"/>
    </source>
</evidence>
<dbReference type="AlphaFoldDB" id="A0A9D1HIB4"/>
<reference evidence="2" key="2">
    <citation type="journal article" date="2021" name="PeerJ">
        <title>Extensive microbial diversity within the chicken gut microbiome revealed by metagenomics and culture.</title>
        <authorList>
            <person name="Gilroy R."/>
            <person name="Ravi A."/>
            <person name="Getino M."/>
            <person name="Pursley I."/>
            <person name="Horton D.L."/>
            <person name="Alikhan N.F."/>
            <person name="Baker D."/>
            <person name="Gharbi K."/>
            <person name="Hall N."/>
            <person name="Watson M."/>
            <person name="Adriaenssens E.M."/>
            <person name="Foster-Nyarko E."/>
            <person name="Jarju S."/>
            <person name="Secka A."/>
            <person name="Antonio M."/>
            <person name="Oren A."/>
            <person name="Chaudhuri R.R."/>
            <person name="La Ragione R."/>
            <person name="Hildebrand F."/>
            <person name="Pallen M.J."/>
        </authorList>
    </citation>
    <scope>NUCLEOTIDE SEQUENCE</scope>
    <source>
        <strain evidence="2">2830</strain>
    </source>
</reference>
<dbReference type="PANTHER" id="PTHR34297:SF2">
    <property type="entry name" value="ASP23_GLS24 FAMILY ENVELOPE STRESS RESPONSE PROTEIN"/>
    <property type="match status" value="1"/>
</dbReference>
<evidence type="ECO:0000313" key="2">
    <source>
        <dbReference type="EMBL" id="HIU09642.1"/>
    </source>
</evidence>
<dbReference type="Pfam" id="PF03780">
    <property type="entry name" value="Asp23"/>
    <property type="match status" value="1"/>
</dbReference>
<organism evidence="2 3">
    <name type="scientific">Candidatus Avidehalobacter gallistercoris</name>
    <dbReference type="NCBI Taxonomy" id="2840694"/>
    <lineage>
        <taxon>Bacteria</taxon>
        <taxon>Bacillati</taxon>
        <taxon>Bacillota</taxon>
        <taxon>Clostridia</taxon>
        <taxon>Eubacteriales</taxon>
        <taxon>Peptococcaceae</taxon>
        <taxon>Peptococcaceae incertae sedis</taxon>
        <taxon>Candidatus Avidehalobacter</taxon>
    </lineage>
</organism>
<evidence type="ECO:0000256" key="1">
    <source>
        <dbReference type="ARBA" id="ARBA00005721"/>
    </source>
</evidence>
<dbReference type="Proteomes" id="UP000824124">
    <property type="component" value="Unassembled WGS sequence"/>
</dbReference>
<sequence>MIVIANNEYGAIKVSREVLATYIGLSATNCFGVVGMASKTLKDGMASLLGRDSISRGVEIIDKEGVPQVNVYIIVGYGIKISEIANNVIQRIEYNVQEYLGVKLAGVKLVVQGVRVLD</sequence>
<comment type="caution">
    <text evidence="2">The sequence shown here is derived from an EMBL/GenBank/DDBJ whole genome shotgun (WGS) entry which is preliminary data.</text>
</comment>
<name>A0A9D1HIB4_9FIRM</name>
<dbReference type="InterPro" id="IPR005531">
    <property type="entry name" value="Asp23"/>
</dbReference>
<comment type="similarity">
    <text evidence="1">Belongs to the asp23 family.</text>
</comment>
<dbReference type="PANTHER" id="PTHR34297">
    <property type="entry name" value="HYPOTHETICAL CYTOSOLIC PROTEIN-RELATED"/>
    <property type="match status" value="1"/>
</dbReference>
<accession>A0A9D1HIB4</accession>